<dbReference type="AlphaFoldDB" id="A0A4P8IJU6"/>
<dbReference type="PROSITE" id="PS51832">
    <property type="entry name" value="HD_GYP"/>
    <property type="match status" value="1"/>
</dbReference>
<dbReference type="Proteomes" id="UP000298653">
    <property type="component" value="Chromosome"/>
</dbReference>
<dbReference type="Gene3D" id="1.10.3210.10">
    <property type="entry name" value="Hypothetical protein af1432"/>
    <property type="match status" value="2"/>
</dbReference>
<gene>
    <name evidence="2" type="ORF">AR1Y2_1955</name>
</gene>
<reference evidence="2 3" key="1">
    <citation type="submission" date="2019-05" db="EMBL/GenBank/DDBJ databases">
        <title>Complete genome sequencing of Anaerostipes rhamnosivorans.</title>
        <authorList>
            <person name="Bui T.P.N."/>
            <person name="de Vos W.M."/>
        </authorList>
    </citation>
    <scope>NUCLEOTIDE SEQUENCE [LARGE SCALE GENOMIC DNA]</scope>
    <source>
        <strain evidence="2 3">1y2</strain>
    </source>
</reference>
<keyword evidence="3" id="KW-1185">Reference proteome</keyword>
<feature type="domain" description="HD-GYP" evidence="1">
    <location>
        <begin position="200"/>
        <end position="395"/>
    </location>
</feature>
<dbReference type="KEGG" id="arf:AR1Y2_1955"/>
<evidence type="ECO:0000259" key="1">
    <source>
        <dbReference type="PROSITE" id="PS51832"/>
    </source>
</evidence>
<evidence type="ECO:0000313" key="2">
    <source>
        <dbReference type="EMBL" id="QCP35409.1"/>
    </source>
</evidence>
<dbReference type="CDD" id="cd00077">
    <property type="entry name" value="HDc"/>
    <property type="match status" value="2"/>
</dbReference>
<dbReference type="InterPro" id="IPR006675">
    <property type="entry name" value="HDIG_dom"/>
</dbReference>
<proteinExistence type="predicted"/>
<dbReference type="EMBL" id="CP040058">
    <property type="protein sequence ID" value="QCP35409.1"/>
    <property type="molecule type" value="Genomic_DNA"/>
</dbReference>
<accession>A0A4P8IJU6</accession>
<dbReference type="NCBIfam" id="TIGR00277">
    <property type="entry name" value="HDIG"/>
    <property type="match status" value="1"/>
</dbReference>
<dbReference type="InterPro" id="IPR037522">
    <property type="entry name" value="HD_GYP_dom"/>
</dbReference>
<dbReference type="InterPro" id="IPR003607">
    <property type="entry name" value="HD/PDEase_dom"/>
</dbReference>
<dbReference type="PANTHER" id="PTHR43155">
    <property type="entry name" value="CYCLIC DI-GMP PHOSPHODIESTERASE PA4108-RELATED"/>
    <property type="match status" value="1"/>
</dbReference>
<protein>
    <submittedName>
        <fullName evidence="2">HDIG domain protein</fullName>
    </submittedName>
</protein>
<dbReference type="Pfam" id="PF13487">
    <property type="entry name" value="HD_5"/>
    <property type="match status" value="1"/>
</dbReference>
<sequence>MYAIRSKNVWGIIKRTLNRVDPRLIEHGERVAYIALQILEESGRELPKDVVKNILLTCLIHDIGAYKTEEIDCIVKFESGNVWEHSIYGSLFLKMFAPLDDYVEAVLYHHADYKCLKDNGVTGNSLLFADIIHLADRADQLWQMKSEIKHEIRQKKGTVFSAEAVELLIAADEKKHIRDQLTSERFLDEIEERVEQMQFSEKEQRTYLEMLAYSIDFRSEFMVLHTITTVNASMAIADVMELTDSQKKCLYYGALLHDVGKVSTPVEILEKPGALTPEEFEIMKQHVVESGKILEEYVHPDIYRIAVRHHEKLDGSGYPLGLHGEDLSKEERICAVADIVSALIRKRSYKQVFSKEQTIKILNDMAERNKICPEVTEAVVSNYDTLMDQINANGVYLSDIYQNMKTEYRAMLGMLGENGFPRLLS</sequence>
<dbReference type="Pfam" id="PF01966">
    <property type="entry name" value="HD"/>
    <property type="match status" value="1"/>
</dbReference>
<dbReference type="SMART" id="SM00471">
    <property type="entry name" value="HDc"/>
    <property type="match status" value="2"/>
</dbReference>
<dbReference type="OrthoDB" id="9804747at2"/>
<dbReference type="RefSeq" id="WP_137328794.1">
    <property type="nucleotide sequence ID" value="NZ_CP040058.1"/>
</dbReference>
<organism evidence="2 3">
    <name type="scientific">Anaerostipes rhamnosivorans</name>
    <dbReference type="NCBI Taxonomy" id="1229621"/>
    <lineage>
        <taxon>Bacteria</taxon>
        <taxon>Bacillati</taxon>
        <taxon>Bacillota</taxon>
        <taxon>Clostridia</taxon>
        <taxon>Lachnospirales</taxon>
        <taxon>Lachnospiraceae</taxon>
        <taxon>Anaerostipes</taxon>
    </lineage>
</organism>
<dbReference type="InterPro" id="IPR006674">
    <property type="entry name" value="HD_domain"/>
</dbReference>
<name>A0A4P8IJU6_9FIRM</name>
<evidence type="ECO:0000313" key="3">
    <source>
        <dbReference type="Proteomes" id="UP000298653"/>
    </source>
</evidence>
<dbReference type="SUPFAM" id="SSF109604">
    <property type="entry name" value="HD-domain/PDEase-like"/>
    <property type="match status" value="2"/>
</dbReference>
<dbReference type="PANTHER" id="PTHR43155:SF2">
    <property type="entry name" value="CYCLIC DI-GMP PHOSPHODIESTERASE PA4108"/>
    <property type="match status" value="1"/>
</dbReference>